<feature type="compositionally biased region" description="Polar residues" evidence="2">
    <location>
        <begin position="34"/>
        <end position="50"/>
    </location>
</feature>
<dbReference type="PANTHER" id="PTHR16489:SF11">
    <property type="entry name" value="PROTEIN PHOSPHATASE 1 REGULATORY SUBUNIT 15B"/>
    <property type="match status" value="1"/>
</dbReference>
<evidence type="ECO:0000259" key="4">
    <source>
        <dbReference type="Pfam" id="PF10488"/>
    </source>
</evidence>
<dbReference type="OrthoDB" id="5976067at2759"/>
<dbReference type="AlphaFoldDB" id="A0A6P3ETE8"/>
<feature type="region of interest" description="Disordered" evidence="2">
    <location>
        <begin position="396"/>
        <end position="417"/>
    </location>
</feature>
<feature type="region of interest" description="Disordered" evidence="2">
    <location>
        <begin position="343"/>
        <end position="364"/>
    </location>
</feature>
<protein>
    <submittedName>
        <fullName evidence="6">Protein phosphatase 1 regulatory subunit 15B</fullName>
    </submittedName>
</protein>
<dbReference type="InterPro" id="IPR019512">
    <property type="entry name" value="Prot_Pase1_reg-su15B_N"/>
</dbReference>
<dbReference type="RefSeq" id="XP_004625455.1">
    <property type="nucleotide sequence ID" value="XM_004625398.2"/>
</dbReference>
<accession>A0A6P3ETE8</accession>
<evidence type="ECO:0000313" key="5">
    <source>
        <dbReference type="Proteomes" id="UP000515203"/>
    </source>
</evidence>
<dbReference type="FunCoup" id="A0A6P3ETE8">
    <property type="interactions" value="1011"/>
</dbReference>
<dbReference type="PANTHER" id="PTHR16489">
    <property type="entry name" value="GH11727P"/>
    <property type="match status" value="1"/>
</dbReference>
<dbReference type="InterPro" id="IPR051254">
    <property type="entry name" value="PPP1R15"/>
</dbReference>
<evidence type="ECO:0000259" key="3">
    <source>
        <dbReference type="Pfam" id="PF10472"/>
    </source>
</evidence>
<feature type="region of interest" description="Disordered" evidence="2">
    <location>
        <begin position="24"/>
        <end position="53"/>
    </location>
</feature>
<dbReference type="GO" id="GO:0034976">
    <property type="term" value="P:response to endoplasmic reticulum stress"/>
    <property type="evidence" value="ECO:0007669"/>
    <property type="project" value="TreeGrafter"/>
</dbReference>
<feature type="domain" description="Protein phosphatase 1 regulatory subunit 15A/B C-terminal" evidence="4">
    <location>
        <begin position="470"/>
        <end position="698"/>
    </location>
</feature>
<dbReference type="Pfam" id="PF10488">
    <property type="entry name" value="PP1c_bdg"/>
    <property type="match status" value="1"/>
</dbReference>
<dbReference type="Proteomes" id="UP000515203">
    <property type="component" value="Unplaced"/>
</dbReference>
<dbReference type="Pfam" id="PF10472">
    <property type="entry name" value="CReP_N"/>
    <property type="match status" value="1"/>
</dbReference>
<feature type="compositionally biased region" description="Basic and acidic residues" evidence="2">
    <location>
        <begin position="510"/>
        <end position="521"/>
    </location>
</feature>
<feature type="compositionally biased region" description="Acidic residues" evidence="2">
    <location>
        <begin position="538"/>
        <end position="549"/>
    </location>
</feature>
<dbReference type="GeneID" id="101590643"/>
<keyword evidence="5" id="KW-1185">Reference proteome</keyword>
<dbReference type="GO" id="GO:0019888">
    <property type="term" value="F:protein phosphatase regulator activity"/>
    <property type="evidence" value="ECO:0007669"/>
    <property type="project" value="TreeGrafter"/>
</dbReference>
<gene>
    <name evidence="6" type="primary">Ppp1r15b</name>
</gene>
<dbReference type="GO" id="GO:0005783">
    <property type="term" value="C:endoplasmic reticulum"/>
    <property type="evidence" value="ECO:0007669"/>
    <property type="project" value="TreeGrafter"/>
</dbReference>
<feature type="region of interest" description="Disordered" evidence="2">
    <location>
        <begin position="499"/>
        <end position="549"/>
    </location>
</feature>
<name>A0A6P3ETE8_OCTDE</name>
<comment type="similarity">
    <text evidence="1">Belongs to the PPP1R15 family.</text>
</comment>
<feature type="domain" description="Protein phosphatase 1 regulatory subunit 15B N-terminal" evidence="3">
    <location>
        <begin position="1"/>
        <end position="411"/>
    </location>
</feature>
<organism evidence="5 6">
    <name type="scientific">Octodon degus</name>
    <name type="common">Degu</name>
    <name type="synonym">Sciurus degus</name>
    <dbReference type="NCBI Taxonomy" id="10160"/>
    <lineage>
        <taxon>Eukaryota</taxon>
        <taxon>Metazoa</taxon>
        <taxon>Chordata</taxon>
        <taxon>Craniata</taxon>
        <taxon>Vertebrata</taxon>
        <taxon>Euteleostomi</taxon>
        <taxon>Mammalia</taxon>
        <taxon>Eutheria</taxon>
        <taxon>Euarchontoglires</taxon>
        <taxon>Glires</taxon>
        <taxon>Rodentia</taxon>
        <taxon>Hystricomorpha</taxon>
        <taxon>Octodontidae</taxon>
        <taxon>Octodon</taxon>
    </lineage>
</organism>
<proteinExistence type="inferred from homology"/>
<dbReference type="GO" id="GO:0000164">
    <property type="term" value="C:protein phosphatase type 1 complex"/>
    <property type="evidence" value="ECO:0007669"/>
    <property type="project" value="TreeGrafter"/>
</dbReference>
<feature type="region of interest" description="Disordered" evidence="2">
    <location>
        <begin position="435"/>
        <end position="472"/>
    </location>
</feature>
<evidence type="ECO:0000313" key="6">
    <source>
        <dbReference type="RefSeq" id="XP_004625455.1"/>
    </source>
</evidence>
<feature type="compositionally biased region" description="Acidic residues" evidence="2">
    <location>
        <begin position="440"/>
        <end position="458"/>
    </location>
</feature>
<sequence length="712" mass="78711">MEPGTRSSRKGAARRAGWFLLPSFPGPSRAGASKLQTPVPENTGAPTLRSSARPEARISSWTKFLSQLLAPLPSLLQKLLMWGQLFGGLIPTRWLDFAGGYSLLRALKGREEAAAPSAQKKSVSLQQLQPDLLDSSVPSPLDWQEKGDPWQCASSDLGLGLKAEGRALNPSTHAFLMGQQLWGMELLHRGLQAHLFSNREGGSGPPGLLNVQRLDSFSVVSYLLHPSYLDCLTGLEFSCENRPGRGELVGVQTLTPENSCLSEDHYHSQALPAEFSATSWQGYPPLSGGGLPEIHHVRMKRLEFLQQTGKGQELPTPDQDNGYHSLEEEHGLLRADVQHSAGTTTHSVPLTGAVPAGNHESGEEKRELLTEEVLLGLEKRAPLESFSCVEVAVEEQPGQDQVSVADSSDIEDDLPLSVRPACGNKLIDYILGGASSDLETSSDSEGEGWDEEDEDAGFDSDGSLSESDLEQDSEELHLWNSFYSGDPYNPQNFTATIQTAPRTVPGEPSDSGKDLSDKSDLENSPQAEIFPETHDSNSEEEDDWESSADEAESLKLWNSFCNSDDPYNLLNFTAPFQTSGKDLKACLDSKRPPESLVAISECHNLLSCKVQLLGRQEDECPNLLQHEIVEKHMCIKRKKVTFVEEVTEYYVSGDEDRKGPWEELARDACRFRKRIQETEDAIGYCLTFEYRERMFNRLQNICIKEFNVVQQC</sequence>
<dbReference type="InParanoid" id="A0A6P3ETE8"/>
<evidence type="ECO:0000256" key="2">
    <source>
        <dbReference type="SAM" id="MobiDB-lite"/>
    </source>
</evidence>
<reference evidence="6" key="1">
    <citation type="submission" date="2025-08" db="UniProtKB">
        <authorList>
            <consortium name="RefSeq"/>
        </authorList>
    </citation>
    <scope>IDENTIFICATION</scope>
</reference>
<dbReference type="GO" id="GO:0051246">
    <property type="term" value="P:regulation of protein metabolic process"/>
    <property type="evidence" value="ECO:0007669"/>
    <property type="project" value="UniProtKB-ARBA"/>
</dbReference>
<dbReference type="InterPro" id="IPR019523">
    <property type="entry name" value="Prot_Pase1_reg-su15A/B_C"/>
</dbReference>
<evidence type="ECO:0000256" key="1">
    <source>
        <dbReference type="ARBA" id="ARBA00010161"/>
    </source>
</evidence>
<dbReference type="CTD" id="84919"/>